<dbReference type="Proteomes" id="UP000062398">
    <property type="component" value="Chromosome"/>
</dbReference>
<evidence type="ECO:0000313" key="8">
    <source>
        <dbReference type="Proteomes" id="UP000029084"/>
    </source>
</evidence>
<reference evidence="7 9" key="3">
    <citation type="submission" date="2015-07" db="EMBL/GenBank/DDBJ databases">
        <title>Physiological, transcriptional responses and genome re-sequencing of acid resistant extremely thermoacidophilic Metallosphaera sedula SARC-M1.</title>
        <authorList>
            <person name="Ai C."/>
            <person name="McCarthy S."/>
            <person name="Eckrich V."/>
            <person name="Rudrappa D."/>
            <person name="Qiu G."/>
            <person name="Blum P."/>
        </authorList>
    </citation>
    <scope>NUCLEOTIDE SEQUENCE [LARGE SCALE GENOMIC DNA]</scope>
    <source>
        <strain evidence="7 9">SARC-M1</strain>
    </source>
</reference>
<evidence type="ECO:0000313" key="5">
    <source>
        <dbReference type="EMBL" id="AKV77915.1"/>
    </source>
</evidence>
<feature type="transmembrane region" description="Helical" evidence="1">
    <location>
        <begin position="6"/>
        <end position="25"/>
    </location>
</feature>
<keyword evidence="1" id="KW-0472">Membrane</keyword>
<dbReference type="EMBL" id="CP008822">
    <property type="protein sequence ID" value="AIM26425.1"/>
    <property type="molecule type" value="Genomic_DNA"/>
</dbReference>
<name>A0A088E500_9CREN</name>
<dbReference type="Proteomes" id="UP000062475">
    <property type="component" value="Chromosome"/>
</dbReference>
<sequence precursor="true">MDAVKLSATLIAIAFLIAFVVLLNVKAMVISSVNQVFQLKDSLNQVKIRSISSTEHNITLSLSNPFNVSMYVYNATGQYVYLKSPIHVPPMSQGNFTLVITNPKMFYELAQARQENITLYLGIGTFNFTQEVNV</sequence>
<dbReference type="Proteomes" id="UP000056255">
    <property type="component" value="Chromosome"/>
</dbReference>
<keyword evidence="1" id="KW-0812">Transmembrane</keyword>
<dbReference type="EMBL" id="CP012176">
    <property type="protein sequence ID" value="AKV82402.1"/>
    <property type="molecule type" value="Genomic_DNA"/>
</dbReference>
<dbReference type="Proteomes" id="UP000029084">
    <property type="component" value="Chromosome"/>
</dbReference>
<dbReference type="EMBL" id="CP012173">
    <property type="protein sequence ID" value="AKV75669.1"/>
    <property type="molecule type" value="Genomic_DNA"/>
</dbReference>
<evidence type="ECO:0000313" key="10">
    <source>
        <dbReference type="Proteomes" id="UP000061362"/>
    </source>
</evidence>
<dbReference type="Proteomes" id="UP000061362">
    <property type="component" value="Chromosome"/>
</dbReference>
<keyword evidence="1" id="KW-1133">Transmembrane helix</keyword>
<dbReference type="PATRIC" id="fig|43687.5.peg.266"/>
<dbReference type="GeneID" id="91754706"/>
<reference evidence="2 8" key="1">
    <citation type="journal article" date="2014" name="J. Bacteriol.">
        <title>Role of an Archaeal PitA Transporter in the Copper and Arsenic Resistance of Metallosphaera sedula, an Extreme Thermoacidophile.</title>
        <authorList>
            <person name="McCarthy S."/>
            <person name="Ai C."/>
            <person name="Wheaton G."/>
            <person name="Tevatia R."/>
            <person name="Eckrich V."/>
            <person name="Kelly R."/>
            <person name="Blum P."/>
        </authorList>
    </citation>
    <scope>NUCLEOTIDE SEQUENCE [LARGE SCALE GENOMIC DNA]</scope>
    <source>
        <strain evidence="2 8">CuR1</strain>
    </source>
</reference>
<proteinExistence type="predicted"/>
<dbReference type="OrthoDB" id="34517at2157"/>
<evidence type="ECO:0000313" key="4">
    <source>
        <dbReference type="EMBL" id="AKV75669.1"/>
    </source>
</evidence>
<evidence type="ECO:0000313" key="12">
    <source>
        <dbReference type="Proteomes" id="UP000062475"/>
    </source>
</evidence>
<organism evidence="2 8">
    <name type="scientific">Metallosphaera sedula</name>
    <dbReference type="NCBI Taxonomy" id="43687"/>
    <lineage>
        <taxon>Archaea</taxon>
        <taxon>Thermoproteota</taxon>
        <taxon>Thermoprotei</taxon>
        <taxon>Sulfolobales</taxon>
        <taxon>Sulfolobaceae</taxon>
        <taxon>Metallosphaera</taxon>
    </lineage>
</organism>
<protein>
    <submittedName>
        <fullName evidence="2">Uncharacterized protein</fullName>
    </submittedName>
</protein>
<evidence type="ECO:0000313" key="9">
    <source>
        <dbReference type="Proteomes" id="UP000056255"/>
    </source>
</evidence>
<dbReference type="EMBL" id="CP012174">
    <property type="protein sequence ID" value="AKV77915.1"/>
    <property type="molecule type" value="Genomic_DNA"/>
</dbReference>
<evidence type="ECO:0000313" key="6">
    <source>
        <dbReference type="EMBL" id="AKV80160.1"/>
    </source>
</evidence>
<evidence type="ECO:0000313" key="7">
    <source>
        <dbReference type="EMBL" id="AKV82402.1"/>
    </source>
</evidence>
<dbReference type="EMBL" id="CP012172">
    <property type="protein sequence ID" value="AKV73426.1"/>
    <property type="molecule type" value="Genomic_DNA"/>
</dbReference>
<dbReference type="Proteomes" id="UP000068832">
    <property type="component" value="Chromosome"/>
</dbReference>
<evidence type="ECO:0000313" key="3">
    <source>
        <dbReference type="EMBL" id="AKV73426.1"/>
    </source>
</evidence>
<evidence type="ECO:0000313" key="13">
    <source>
        <dbReference type="Proteomes" id="UP000068832"/>
    </source>
</evidence>
<evidence type="ECO:0000256" key="1">
    <source>
        <dbReference type="SAM" id="Phobius"/>
    </source>
</evidence>
<dbReference type="OMA" id="NISMYAY"/>
<gene>
    <name evidence="2" type="ORF">HA72_0261</name>
    <name evidence="3" type="ORF">MsedA_0272</name>
    <name evidence="4" type="ORF">MsedB_0272</name>
    <name evidence="5" type="ORF">MsedC_0271</name>
    <name evidence="6" type="ORF">MsedD_0272</name>
    <name evidence="7" type="ORF">MsedE_0272</name>
</gene>
<accession>A0A088E500</accession>
<dbReference type="EMBL" id="CP012175">
    <property type="protein sequence ID" value="AKV80160.1"/>
    <property type="molecule type" value="Genomic_DNA"/>
</dbReference>
<reference evidence="10 11" key="2">
    <citation type="journal article" date="2015" name="Genome Announc.">
        <title>Complete Genome Sequences of Evolved Arsenate-Resistant Metallosphaera sedula Strains.</title>
        <authorList>
            <person name="Ai C."/>
            <person name="McCarthy S."/>
            <person name="Schackwitz W."/>
            <person name="Martin J."/>
            <person name="Lipzen A."/>
            <person name="Blum P."/>
        </authorList>
    </citation>
    <scope>NUCLEOTIDE SEQUENCE [LARGE SCALE GENOMIC DNA]</scope>
    <source>
        <strain evidence="5 11">ARS120-1</strain>
        <strain evidence="6 10">ARS120-2</strain>
        <strain evidence="3 13">ARS50-1</strain>
        <strain evidence="4 12">ARS50-2</strain>
    </source>
</reference>
<evidence type="ECO:0000313" key="2">
    <source>
        <dbReference type="EMBL" id="AIM26425.1"/>
    </source>
</evidence>
<evidence type="ECO:0000313" key="11">
    <source>
        <dbReference type="Proteomes" id="UP000062398"/>
    </source>
</evidence>
<dbReference type="AlphaFoldDB" id="A0A088E500"/>
<dbReference type="RefSeq" id="WP_011921406.1">
    <property type="nucleotide sequence ID" value="NZ_AP019770.1"/>
</dbReference>